<name>A0A1I6FIH3_9PSEU</name>
<dbReference type="Pfam" id="PF12770">
    <property type="entry name" value="CHAT"/>
    <property type="match status" value="1"/>
</dbReference>
<gene>
    <name evidence="2" type="ORF">SAMN04488564_12164</name>
</gene>
<evidence type="ECO:0000259" key="1">
    <source>
        <dbReference type="Pfam" id="PF12770"/>
    </source>
</evidence>
<dbReference type="Proteomes" id="UP000198583">
    <property type="component" value="Unassembled WGS sequence"/>
</dbReference>
<protein>
    <submittedName>
        <fullName evidence="2">CHAT domain-containing protein</fullName>
    </submittedName>
</protein>
<proteinExistence type="predicted"/>
<evidence type="ECO:0000313" key="3">
    <source>
        <dbReference type="Proteomes" id="UP000198583"/>
    </source>
</evidence>
<feature type="domain" description="CHAT" evidence="1">
    <location>
        <begin position="853"/>
        <end position="1143"/>
    </location>
</feature>
<dbReference type="STRING" id="84724.SAMN04488564_12164"/>
<organism evidence="2 3">
    <name type="scientific">Lentzea waywayandensis</name>
    <dbReference type="NCBI Taxonomy" id="84724"/>
    <lineage>
        <taxon>Bacteria</taxon>
        <taxon>Bacillati</taxon>
        <taxon>Actinomycetota</taxon>
        <taxon>Actinomycetes</taxon>
        <taxon>Pseudonocardiales</taxon>
        <taxon>Pseudonocardiaceae</taxon>
        <taxon>Lentzea</taxon>
    </lineage>
</organism>
<reference evidence="3" key="1">
    <citation type="submission" date="2016-10" db="EMBL/GenBank/DDBJ databases">
        <authorList>
            <person name="Varghese N."/>
            <person name="Submissions S."/>
        </authorList>
    </citation>
    <scope>NUCLEOTIDE SEQUENCE [LARGE SCALE GENOMIC DNA]</scope>
    <source>
        <strain evidence="3">DSM 44232</strain>
    </source>
</reference>
<dbReference type="AlphaFoldDB" id="A0A1I6FIH3"/>
<dbReference type="RefSeq" id="WP_093606124.1">
    <property type="nucleotide sequence ID" value="NZ_FOYL01000021.1"/>
</dbReference>
<accession>A0A1I6FIH3</accession>
<dbReference type="OrthoDB" id="4149784at2"/>
<dbReference type="InterPro" id="IPR024983">
    <property type="entry name" value="CHAT_dom"/>
</dbReference>
<keyword evidence="3" id="KW-1185">Reference proteome</keyword>
<sequence length="1144" mass="124503">MTRIEAALAAAKRWQSGPPTDDALFAIAELRALRGEHPVAAELGTLLARKALQEKGSGPRAELDEAVAELVLARENDSADRDLRHHLAVVRVLRYSLHAGPEEDFAADSELAALLEIPAYVEESGDNARLLRVQLLLTSLQPRETRLPPGRLGAAEMVLVMRNSYLVPAERKAAVARTVTEMLDSLTEKNRSHPQILAYRAMVGLLTLTDASGYDDALTSIDQQETVAGTQEHALIATVRAGIHSEKARISQKSEDALAAAEAVDAAAAALTDDVPAAAHFRDLLGLMKYPNDLGTPFTAGELPEEIARLRRSLDVFPVGNPGREHTLESFVVNVSFRIIAANASIDELDTLRALYEDLTSYDQDDVRSRLICVLLEVLKAVLTDEPGPLNAAVRATRDVAARFPDDELVQVLMKVYGATALAKRAIGMWNLQDVETAFDVLRTSGPNADPQLEGLLAWARATVGLASFQHHSPDEARYDEVISQFERVPQKLGDLSPLLLDAVTQNVRRMRDFLRSSAHGTSLMADFVPPADRTHISAHYNDVGQALVLIQNGITIGDVGKIDRAIELLLPFERDNTLNGRDAVRIGFATGVALRMRHLLTREENDLDNAITHWQRTVTLVEREPGMADVSDVYFQLGDGLNRRAGEDDRVRAAENGVLALRARTSDVLLQADVGHALTMAEHANGEAATIARWCLAADRLDLAVRALELGRSLVLHSLSAEASISDLLRDSGRLDLAAEWDPESAPSELRFRVLTAIAGSDAASQLLQPPDTEEVREALRRTGSDALAYLVPATPHAAGFALVIALDGAVEHLPLPDLRTEPAAAFQDARRTLLDPSAQDERWWDETMGHTCEWAWDAVMGELLGRFPGLPRIVLVPVGELGAVPWHAARRTHGGRVRYACQDAVITYAASARQFTDAAARTSRPVDESVALVRVQDAGLAWAATEIKTLREHDYPGATTLEDRVRPADVLRHLPSRSTPGASVLHLTCHARGETPAVESHLLLDDGEVLPTRAILRQARHRGRDADGGLVVLASCASDVTDTAHDEALTLATAFIAAGATGAVGARWPIVDLTTTLFVTMFHHYLTRGYRDPATALRATQVWMLDPGRQVPLDLDPVLARRARIAHLDAPGHWAAFTYQGR</sequence>
<dbReference type="EMBL" id="FOYL01000021">
    <property type="protein sequence ID" value="SFR29741.1"/>
    <property type="molecule type" value="Genomic_DNA"/>
</dbReference>
<evidence type="ECO:0000313" key="2">
    <source>
        <dbReference type="EMBL" id="SFR29741.1"/>
    </source>
</evidence>